<evidence type="ECO:0000313" key="2">
    <source>
        <dbReference type="EMBL" id="PLW42258.1"/>
    </source>
</evidence>
<sequence>MATSNKNLDAAIRANFSGSAAVKDTDARVQDVSFCPPLASLKDLLTKAYSVEPLDPEEIAGLELRDGFGGSVTGFTSRCLCVLKFCSISTTIRRPATLGL</sequence>
<dbReference type="AlphaFoldDB" id="A0A2N5UWW6"/>
<evidence type="ECO:0000313" key="4">
    <source>
        <dbReference type="Proteomes" id="UP000235392"/>
    </source>
</evidence>
<dbReference type="EMBL" id="PGCI01000080">
    <property type="protein sequence ID" value="PLW42258.1"/>
    <property type="molecule type" value="Genomic_DNA"/>
</dbReference>
<organism evidence="2 4">
    <name type="scientific">Puccinia coronata f. sp. avenae</name>
    <dbReference type="NCBI Taxonomy" id="200324"/>
    <lineage>
        <taxon>Eukaryota</taxon>
        <taxon>Fungi</taxon>
        <taxon>Dikarya</taxon>
        <taxon>Basidiomycota</taxon>
        <taxon>Pucciniomycotina</taxon>
        <taxon>Pucciniomycetes</taxon>
        <taxon>Pucciniales</taxon>
        <taxon>Pucciniaceae</taxon>
        <taxon>Puccinia</taxon>
    </lineage>
</organism>
<dbReference type="EMBL" id="PGCJ01000470">
    <property type="protein sequence ID" value="PLW27798.1"/>
    <property type="molecule type" value="Genomic_DNA"/>
</dbReference>
<dbReference type="Proteomes" id="UP000235392">
    <property type="component" value="Unassembled WGS sequence"/>
</dbReference>
<protein>
    <submittedName>
        <fullName evidence="2">Uncharacterized protein</fullName>
    </submittedName>
</protein>
<name>A0A2N5UWW6_9BASI</name>
<accession>A0A2N5UWW6</accession>
<proteinExistence type="predicted"/>
<reference evidence="3 4" key="1">
    <citation type="submission" date="2017-11" db="EMBL/GenBank/DDBJ databases">
        <title>De novo assembly and phasing of dikaryotic genomes from two isolates of Puccinia coronata f. sp. avenae, the causal agent of oat crown rust.</title>
        <authorList>
            <person name="Miller M.E."/>
            <person name="Zhang Y."/>
            <person name="Omidvar V."/>
            <person name="Sperschneider J."/>
            <person name="Schwessinger B."/>
            <person name="Raley C."/>
            <person name="Palmer J.M."/>
            <person name="Garnica D."/>
            <person name="Upadhyaya N."/>
            <person name="Rathjen J."/>
            <person name="Taylor J.M."/>
            <person name="Park R.F."/>
            <person name="Dodds P.N."/>
            <person name="Hirsch C.D."/>
            <person name="Kianian S.F."/>
            <person name="Figueroa M."/>
        </authorList>
    </citation>
    <scope>NUCLEOTIDE SEQUENCE [LARGE SCALE GENOMIC DNA]</scope>
    <source>
        <strain evidence="1">12NC29</strain>
        <strain evidence="2">12SD80</strain>
    </source>
</reference>
<gene>
    <name evidence="1" type="ORF">PCANC_26929</name>
    <name evidence="2" type="ORF">PCASD_07706</name>
</gene>
<evidence type="ECO:0000313" key="3">
    <source>
        <dbReference type="Proteomes" id="UP000235388"/>
    </source>
</evidence>
<dbReference type="Proteomes" id="UP000235388">
    <property type="component" value="Unassembled WGS sequence"/>
</dbReference>
<comment type="caution">
    <text evidence="2">The sequence shown here is derived from an EMBL/GenBank/DDBJ whole genome shotgun (WGS) entry which is preliminary data.</text>
</comment>
<evidence type="ECO:0000313" key="1">
    <source>
        <dbReference type="EMBL" id="PLW27798.1"/>
    </source>
</evidence>
<keyword evidence="3" id="KW-1185">Reference proteome</keyword>